<feature type="transmembrane region" description="Helical" evidence="1">
    <location>
        <begin position="6"/>
        <end position="27"/>
    </location>
</feature>
<keyword evidence="1" id="KW-0472">Membrane</keyword>
<evidence type="ECO:0000313" key="5">
    <source>
        <dbReference type="Proteomes" id="UP000216113"/>
    </source>
</evidence>
<dbReference type="AlphaFoldDB" id="A0A267AP34"/>
<proteinExistence type="predicted"/>
<keyword evidence="1" id="KW-0812">Transmembrane</keyword>
<dbReference type="Proteomes" id="UP000216113">
    <property type="component" value="Unassembled WGS sequence"/>
</dbReference>
<feature type="transmembrane region" description="Helical" evidence="1">
    <location>
        <begin position="39"/>
        <end position="59"/>
    </location>
</feature>
<evidence type="ECO:0000313" key="3">
    <source>
        <dbReference type="EMBL" id="PAA14326.1"/>
    </source>
</evidence>
<dbReference type="EMBL" id="NQKQ01000004">
    <property type="protein sequence ID" value="PAA14326.1"/>
    <property type="molecule type" value="Genomic_DNA"/>
</dbReference>
<organism evidence="3 4">
    <name type="scientific">Pseudomonas fragi</name>
    <dbReference type="NCBI Taxonomy" id="296"/>
    <lineage>
        <taxon>Bacteria</taxon>
        <taxon>Pseudomonadati</taxon>
        <taxon>Pseudomonadota</taxon>
        <taxon>Gammaproteobacteria</taxon>
        <taxon>Pseudomonadales</taxon>
        <taxon>Pseudomonadaceae</taxon>
        <taxon>Pseudomonas</taxon>
    </lineage>
</organism>
<sequence>MKVIVGLFQAIGFFFFISSIMSLKAVGHGSSRDGYAKPVIILIASALIIDLPHTASMIMETAKLAGVNL</sequence>
<evidence type="ECO:0000313" key="4">
    <source>
        <dbReference type="Proteomes" id="UP000215861"/>
    </source>
</evidence>
<evidence type="ECO:0000313" key="2">
    <source>
        <dbReference type="EMBL" id="OZY40602.1"/>
    </source>
</evidence>
<keyword evidence="1" id="KW-1133">Transmembrane helix</keyword>
<dbReference type="EMBL" id="NQKL01000014">
    <property type="protein sequence ID" value="OZY40602.1"/>
    <property type="molecule type" value="Genomic_DNA"/>
</dbReference>
<comment type="caution">
    <text evidence="3">The sequence shown here is derived from an EMBL/GenBank/DDBJ whole genome shotgun (WGS) entry which is preliminary data.</text>
</comment>
<accession>A0A267AP34</accession>
<reference evidence="4 5" key="1">
    <citation type="submission" date="2017-08" db="EMBL/GenBank/DDBJ databases">
        <title>Genomic and metabolic characterisation of spoilage-associated Pseudomonas species.</title>
        <authorList>
            <person name="Stanborough T."/>
            <person name="Fegan N."/>
            <person name="Powell S.M."/>
            <person name="Singh T."/>
            <person name="Tamplin M.L."/>
            <person name="Chandry P.S."/>
        </authorList>
    </citation>
    <scope>NUCLEOTIDE SEQUENCE [LARGE SCALE GENOMIC DNA]</scope>
    <source>
        <strain evidence="3 4">F1801</strain>
        <strain evidence="2 5">F1820</strain>
    </source>
</reference>
<gene>
    <name evidence="2" type="ORF">CJF43_17345</name>
    <name evidence="3" type="ORF">CJU81_06040</name>
</gene>
<evidence type="ECO:0000256" key="1">
    <source>
        <dbReference type="SAM" id="Phobius"/>
    </source>
</evidence>
<name>A0A267AP34_PSEFR</name>
<protein>
    <submittedName>
        <fullName evidence="3">Uncharacterized protein</fullName>
    </submittedName>
</protein>
<dbReference type="Proteomes" id="UP000215861">
    <property type="component" value="Unassembled WGS sequence"/>
</dbReference>